<dbReference type="Proteomes" id="UP001145114">
    <property type="component" value="Unassembled WGS sequence"/>
</dbReference>
<reference evidence="1" key="1">
    <citation type="submission" date="2022-06" db="EMBL/GenBank/DDBJ databases">
        <title>Phylogenomic reconstructions and comparative analyses of Kickxellomycotina fungi.</title>
        <authorList>
            <person name="Reynolds N.K."/>
            <person name="Stajich J.E."/>
            <person name="Barry K."/>
            <person name="Grigoriev I.V."/>
            <person name="Crous P."/>
            <person name="Smith M.E."/>
        </authorList>
    </citation>
    <scope>NUCLEOTIDE SEQUENCE</scope>
    <source>
        <strain evidence="1">RSA 2271</strain>
    </source>
</reference>
<sequence length="212" mass="23827">MTHEAHVQEPTEIQKGLERLGLDNEGLQTQEMDVAVDPLSVNLPEAVSTVLSRLDKIGDTDDADKKRRKRIAQRLRDWVQSALAAGAGYCRDAKKALTWVSALLLLLREDADIEYASSVFRPLLIDLVARWVEAEAPIQVFGEIADDEMGLDDIPERVAYVGGALARNYPQIKRLLMAYFEKSGTPYFRQIVGPSRPALDSRTWRRVMLASY</sequence>
<organism evidence="1 2">
    <name type="scientific">Spiromyces aspiralis</name>
    <dbReference type="NCBI Taxonomy" id="68401"/>
    <lineage>
        <taxon>Eukaryota</taxon>
        <taxon>Fungi</taxon>
        <taxon>Fungi incertae sedis</taxon>
        <taxon>Zoopagomycota</taxon>
        <taxon>Kickxellomycotina</taxon>
        <taxon>Kickxellomycetes</taxon>
        <taxon>Kickxellales</taxon>
        <taxon>Kickxellaceae</taxon>
        <taxon>Spiromyces</taxon>
    </lineage>
</organism>
<accession>A0ACC1HQL3</accession>
<evidence type="ECO:0000313" key="1">
    <source>
        <dbReference type="EMBL" id="KAJ1678527.1"/>
    </source>
</evidence>
<dbReference type="EMBL" id="JAMZIH010001083">
    <property type="protein sequence ID" value="KAJ1678527.1"/>
    <property type="molecule type" value="Genomic_DNA"/>
</dbReference>
<gene>
    <name evidence="1" type="ORF">EV182_003875</name>
</gene>
<comment type="caution">
    <text evidence="1">The sequence shown here is derived from an EMBL/GenBank/DDBJ whole genome shotgun (WGS) entry which is preliminary data.</text>
</comment>
<protein>
    <submittedName>
        <fullName evidence="1">Uncharacterized protein</fullName>
    </submittedName>
</protein>
<proteinExistence type="predicted"/>
<name>A0ACC1HQL3_9FUNG</name>
<evidence type="ECO:0000313" key="2">
    <source>
        <dbReference type="Proteomes" id="UP001145114"/>
    </source>
</evidence>
<keyword evidence="2" id="KW-1185">Reference proteome</keyword>
<feature type="non-terminal residue" evidence="1">
    <location>
        <position position="212"/>
    </location>
</feature>